<evidence type="ECO:0000313" key="3">
    <source>
        <dbReference type="EMBL" id="GBF95902.1"/>
    </source>
</evidence>
<dbReference type="InParanoid" id="A0A2V0PAC4"/>
<keyword evidence="2" id="KW-0732">Signal</keyword>
<dbReference type="AlphaFoldDB" id="A0A2V0PAC4"/>
<dbReference type="Proteomes" id="UP000247498">
    <property type="component" value="Unassembled WGS sequence"/>
</dbReference>
<accession>A0A2V0PAC4</accession>
<feature type="compositionally biased region" description="Low complexity" evidence="1">
    <location>
        <begin position="196"/>
        <end position="229"/>
    </location>
</feature>
<feature type="signal peptide" evidence="2">
    <location>
        <begin position="1"/>
        <end position="19"/>
    </location>
</feature>
<name>A0A2V0PAC4_9CHLO</name>
<gene>
    <name evidence="3" type="ORF">Rsub_08493</name>
</gene>
<dbReference type="OrthoDB" id="532132at2759"/>
<feature type="region of interest" description="Disordered" evidence="1">
    <location>
        <begin position="117"/>
        <end position="173"/>
    </location>
</feature>
<feature type="region of interest" description="Disordered" evidence="1">
    <location>
        <begin position="185"/>
        <end position="244"/>
    </location>
</feature>
<comment type="caution">
    <text evidence="3">The sequence shown here is derived from an EMBL/GenBank/DDBJ whole genome shotgun (WGS) entry which is preliminary data.</text>
</comment>
<feature type="chain" id="PRO_5016133574" evidence="2">
    <location>
        <begin position="20"/>
        <end position="663"/>
    </location>
</feature>
<sequence>MKVAFVCLLAAAAVAGAAAAGEFNFFPGSGLKAAAEGAEAPLTAFPAPWTFESQTKYAELGNEGEGLLKIAVEDYFPKGPTLYVVPGAWCDTPGAAVAGPAPSGLVAKAGAVVPESAPAEAPAAEEQPAAEEAAPAAEEAAPATAEAVPAEAEAAPNAANAAPNAANAAPGARRMRKLMQDVAPGEVPAGAEGEPVDTAAAAEPTPEEAAQAAAEEAAASDEAAAAEAEPAADEITPESAPSNDDALFTVDAVCTPLAENPVSFRVNGGEEKVPEKVVVDGVEAWRVELEPNMPDGPICIEISASYDTGAVSTTPSYTDLFEPLAPTTTFKRTVCLHKLTRQADAKLDYDMCINNKLTLNISDITPLPVNLTLDNAPMDASLFRPLVKVYGGKVAELDGTPTEPRNYDEVASRNQYNWVARYFPISPSYEGGELSFVLSDTLQEGYYEVNSVVSVVTAYPNLTSLAGLTQITQDDVSGAEVKGMWEAAARQIHTKTIVGVQKGSTPTTLSAISSASHAPGQQVLPGQQVVLTWQFRGVGSATCLHDGQPVSNAADGKCVSPLTIEARDVSADDTTHSVAVAFADVCGGEKKAEFEYTQAGVRPLTATEVVNSDGSIEMIMAAAPSGATLNATVASVVKSGARAAAAATAAAGAAAVAVAAMLL</sequence>
<dbReference type="EMBL" id="BDRX01000071">
    <property type="protein sequence ID" value="GBF95902.1"/>
    <property type="molecule type" value="Genomic_DNA"/>
</dbReference>
<evidence type="ECO:0000256" key="1">
    <source>
        <dbReference type="SAM" id="MobiDB-lite"/>
    </source>
</evidence>
<feature type="compositionally biased region" description="Low complexity" evidence="1">
    <location>
        <begin position="117"/>
        <end position="172"/>
    </location>
</feature>
<keyword evidence="4" id="KW-1185">Reference proteome</keyword>
<evidence type="ECO:0000313" key="4">
    <source>
        <dbReference type="Proteomes" id="UP000247498"/>
    </source>
</evidence>
<organism evidence="3 4">
    <name type="scientific">Raphidocelis subcapitata</name>
    <dbReference type="NCBI Taxonomy" id="307507"/>
    <lineage>
        <taxon>Eukaryota</taxon>
        <taxon>Viridiplantae</taxon>
        <taxon>Chlorophyta</taxon>
        <taxon>core chlorophytes</taxon>
        <taxon>Chlorophyceae</taxon>
        <taxon>CS clade</taxon>
        <taxon>Sphaeropleales</taxon>
        <taxon>Selenastraceae</taxon>
        <taxon>Raphidocelis</taxon>
    </lineage>
</organism>
<protein>
    <submittedName>
        <fullName evidence="3">Uncharacterized protein</fullName>
    </submittedName>
</protein>
<evidence type="ECO:0000256" key="2">
    <source>
        <dbReference type="SAM" id="SignalP"/>
    </source>
</evidence>
<proteinExistence type="predicted"/>
<reference evidence="3 4" key="1">
    <citation type="journal article" date="2018" name="Sci. Rep.">
        <title>Raphidocelis subcapitata (=Pseudokirchneriella subcapitata) provides an insight into genome evolution and environmental adaptations in the Sphaeropleales.</title>
        <authorList>
            <person name="Suzuki S."/>
            <person name="Yamaguchi H."/>
            <person name="Nakajima N."/>
            <person name="Kawachi M."/>
        </authorList>
    </citation>
    <scope>NUCLEOTIDE SEQUENCE [LARGE SCALE GENOMIC DNA]</scope>
    <source>
        <strain evidence="3 4">NIES-35</strain>
    </source>
</reference>